<proteinExistence type="predicted"/>
<dbReference type="EMBL" id="CAJVPY010000545">
    <property type="protein sequence ID" value="CAG8479262.1"/>
    <property type="molecule type" value="Genomic_DNA"/>
</dbReference>
<dbReference type="AlphaFoldDB" id="A0A9N8W917"/>
<organism evidence="1 2">
    <name type="scientific">Dentiscutata erythropus</name>
    <dbReference type="NCBI Taxonomy" id="1348616"/>
    <lineage>
        <taxon>Eukaryota</taxon>
        <taxon>Fungi</taxon>
        <taxon>Fungi incertae sedis</taxon>
        <taxon>Mucoromycota</taxon>
        <taxon>Glomeromycotina</taxon>
        <taxon>Glomeromycetes</taxon>
        <taxon>Diversisporales</taxon>
        <taxon>Gigasporaceae</taxon>
        <taxon>Dentiscutata</taxon>
    </lineage>
</organism>
<gene>
    <name evidence="1" type="ORF">DERYTH_LOCUS1840</name>
</gene>
<accession>A0A9N8W917</accession>
<protein>
    <submittedName>
        <fullName evidence="1">22057_t:CDS:1</fullName>
    </submittedName>
</protein>
<evidence type="ECO:0000313" key="2">
    <source>
        <dbReference type="Proteomes" id="UP000789405"/>
    </source>
</evidence>
<dbReference type="Proteomes" id="UP000789405">
    <property type="component" value="Unassembled WGS sequence"/>
</dbReference>
<sequence>MNLNYSRSKCPRFLYRYDEDDTKWWWTISNNHKDNATSRNHDSDSIYIYNSLYQYDHIIFNITSNLTLSDINNSLINYLVINFTSLNFQGSNIPAWSKQNVNPIPSGHLVLIEFSIRLKNIYTSRLFSIDAHETEAYVDVEIKEMSPLLNSPHTIILMKPKDHIIYYEEYQSNIITFITNIGGFYTFTTTVYIFLFGSPKLSPWGYCQTCPCWWKLRRNYKRHLARKYIYKDGKTLFVNGLHESLVGSSIEDRINVMADRIVMLEDLLMNHYLNTSYLEVLKKTRERYISLYKDYLINENGDIDNLDNEDEE</sequence>
<evidence type="ECO:0000313" key="1">
    <source>
        <dbReference type="EMBL" id="CAG8479262.1"/>
    </source>
</evidence>
<dbReference type="OrthoDB" id="2423796at2759"/>
<name>A0A9N8W917_9GLOM</name>
<comment type="caution">
    <text evidence="1">The sequence shown here is derived from an EMBL/GenBank/DDBJ whole genome shotgun (WGS) entry which is preliminary data.</text>
</comment>
<keyword evidence="2" id="KW-1185">Reference proteome</keyword>
<reference evidence="1" key="1">
    <citation type="submission" date="2021-06" db="EMBL/GenBank/DDBJ databases">
        <authorList>
            <person name="Kallberg Y."/>
            <person name="Tangrot J."/>
            <person name="Rosling A."/>
        </authorList>
    </citation>
    <scope>NUCLEOTIDE SEQUENCE</scope>
    <source>
        <strain evidence="1">MA453B</strain>
    </source>
</reference>